<keyword evidence="8" id="KW-1133">Transmembrane helix</keyword>
<dbReference type="Proteomes" id="UP000027661">
    <property type="component" value="Unassembled WGS sequence"/>
</dbReference>
<dbReference type="PROSITE" id="PS51257">
    <property type="entry name" value="PROKAR_LIPOPROTEIN"/>
    <property type="match status" value="1"/>
</dbReference>
<dbReference type="PANTHER" id="PTHR43065">
    <property type="entry name" value="SENSOR HISTIDINE KINASE"/>
    <property type="match status" value="1"/>
</dbReference>
<feature type="domain" description="Histidine kinase" evidence="9">
    <location>
        <begin position="223"/>
        <end position="433"/>
    </location>
</feature>
<proteinExistence type="predicted"/>
<evidence type="ECO:0000256" key="7">
    <source>
        <dbReference type="ARBA" id="ARBA00023012"/>
    </source>
</evidence>
<dbReference type="GO" id="GO:0004673">
    <property type="term" value="F:protein histidine kinase activity"/>
    <property type="evidence" value="ECO:0007669"/>
    <property type="project" value="UniProtKB-EC"/>
</dbReference>
<name>A0A069SDY0_PHOVU</name>
<keyword evidence="3" id="KW-0808">Transferase</keyword>
<accession>A0A069SDY0</accession>
<dbReference type="PATRIC" id="fig|1339352.3.peg.2966"/>
<dbReference type="InterPro" id="IPR005467">
    <property type="entry name" value="His_kinase_dom"/>
</dbReference>
<evidence type="ECO:0000313" key="11">
    <source>
        <dbReference type="EMBL" id="KDS50911.1"/>
    </source>
</evidence>
<evidence type="ECO:0000259" key="9">
    <source>
        <dbReference type="PROSITE" id="PS50109"/>
    </source>
</evidence>
<keyword evidence="5 11" id="KW-0418">Kinase</keyword>
<dbReference type="RefSeq" id="WP_032953140.1">
    <property type="nucleotide sequence ID" value="NZ_JNHM01000064.1"/>
</dbReference>
<reference evidence="11 12" key="1">
    <citation type="submission" date="2014-04" db="EMBL/GenBank/DDBJ databases">
        <authorList>
            <person name="Sears C."/>
            <person name="Carroll K."/>
            <person name="Sack B.R."/>
            <person name="Qadri F."/>
            <person name="Myers L.L."/>
            <person name="Chung G.-T."/>
            <person name="Escheverria P."/>
            <person name="Fraser C.M."/>
            <person name="Sadzewicz L."/>
            <person name="Shefchek K.A."/>
            <person name="Tallon L."/>
            <person name="Das S.P."/>
            <person name="Daugherty S."/>
            <person name="Mongodin E.F."/>
        </authorList>
    </citation>
    <scope>NUCLEOTIDE SEQUENCE [LARGE SCALE GENOMIC DNA]</scope>
    <source>
        <strain evidence="11 12">3975 RP4</strain>
    </source>
</reference>
<sequence length="433" mass="48998">MKQFFFRLFTVLILAIACTLLIQQRNWLWLCVIVPSFLVSIGWFYRLYTFNTRKIAFLLDAIENDDPAVRFYEHASPGDSSMVNVMLNRIARILYNVKQETAQREKYYELIMDFVETGIVVLNSKGSVYQKNKEAMNLLGLDVLTHVKQLSRISDELMTALEKAVPGDKLQIQFNTERGTVHLALRVSGIRIKDEELRIIALSDINRELDEREIDSWIRLTRVLTHEIMNSLTPVTSLSETLLALPGAENEEMKQGLETIHSTGKGLINFVMSYRKLTRLPSPEPSLFYVRPFLERMIRLAQHQHPCPNITLSIIEAREDLIVFADENLIAQVVTNLLKNAIQAIGNAPDGKITLKAYCDPQESIRIEIANNGPAIPPDAAGQIFVPFFTTKEEGSGIGLSLSKQIMRLSGGTLTLLPYKEKGQATVFVLVFN</sequence>
<dbReference type="EMBL" id="JNHM01000064">
    <property type="protein sequence ID" value="KDS50911.1"/>
    <property type="molecule type" value="Genomic_DNA"/>
</dbReference>
<dbReference type="EC" id="2.7.13.3" evidence="2"/>
<keyword evidence="8" id="KW-0812">Transmembrane</keyword>
<evidence type="ECO:0000256" key="5">
    <source>
        <dbReference type="ARBA" id="ARBA00022777"/>
    </source>
</evidence>
<evidence type="ECO:0000256" key="6">
    <source>
        <dbReference type="ARBA" id="ARBA00022840"/>
    </source>
</evidence>
<dbReference type="InterPro" id="IPR004358">
    <property type="entry name" value="Sig_transdc_His_kin-like_C"/>
</dbReference>
<dbReference type="PROSITE" id="PS50112">
    <property type="entry name" value="PAS"/>
    <property type="match status" value="1"/>
</dbReference>
<dbReference type="SUPFAM" id="SSF55874">
    <property type="entry name" value="ATPase domain of HSP90 chaperone/DNA topoisomerase II/histidine kinase"/>
    <property type="match status" value="1"/>
</dbReference>
<evidence type="ECO:0000259" key="10">
    <source>
        <dbReference type="PROSITE" id="PS50112"/>
    </source>
</evidence>
<protein>
    <recommendedName>
        <fullName evidence="2">histidine kinase</fullName>
        <ecNumber evidence="2">2.7.13.3</ecNumber>
    </recommendedName>
</protein>
<dbReference type="Pfam" id="PF02518">
    <property type="entry name" value="HATPase_c"/>
    <property type="match status" value="1"/>
</dbReference>
<organism evidence="11 12">
    <name type="scientific">Phocaeicola vulgatus str. 3975 RP4</name>
    <dbReference type="NCBI Taxonomy" id="1339352"/>
    <lineage>
        <taxon>Bacteria</taxon>
        <taxon>Pseudomonadati</taxon>
        <taxon>Bacteroidota</taxon>
        <taxon>Bacteroidia</taxon>
        <taxon>Bacteroidales</taxon>
        <taxon>Bacteroidaceae</taxon>
        <taxon>Phocaeicola</taxon>
    </lineage>
</organism>
<dbReference type="AlphaFoldDB" id="A0A069SDY0"/>
<feature type="domain" description="PAS" evidence="10">
    <location>
        <begin position="104"/>
        <end position="141"/>
    </location>
</feature>
<evidence type="ECO:0000256" key="2">
    <source>
        <dbReference type="ARBA" id="ARBA00012438"/>
    </source>
</evidence>
<dbReference type="GO" id="GO:0000160">
    <property type="term" value="P:phosphorelay signal transduction system"/>
    <property type="evidence" value="ECO:0007669"/>
    <property type="project" value="UniProtKB-KW"/>
</dbReference>
<keyword evidence="7" id="KW-0902">Two-component regulatory system</keyword>
<dbReference type="PANTHER" id="PTHR43065:SF46">
    <property type="entry name" value="C4-DICARBOXYLATE TRANSPORT SENSOR PROTEIN DCTB"/>
    <property type="match status" value="1"/>
</dbReference>
<dbReference type="InterPro" id="IPR036890">
    <property type="entry name" value="HATPase_C_sf"/>
</dbReference>
<dbReference type="Gene3D" id="3.30.565.10">
    <property type="entry name" value="Histidine kinase-like ATPase, C-terminal domain"/>
    <property type="match status" value="1"/>
</dbReference>
<evidence type="ECO:0000256" key="4">
    <source>
        <dbReference type="ARBA" id="ARBA00022741"/>
    </source>
</evidence>
<dbReference type="GO" id="GO:0005524">
    <property type="term" value="F:ATP binding"/>
    <property type="evidence" value="ECO:0007669"/>
    <property type="project" value="UniProtKB-KW"/>
</dbReference>
<evidence type="ECO:0000256" key="3">
    <source>
        <dbReference type="ARBA" id="ARBA00022679"/>
    </source>
</evidence>
<dbReference type="PRINTS" id="PR00344">
    <property type="entry name" value="BCTRLSENSOR"/>
</dbReference>
<comment type="catalytic activity">
    <reaction evidence="1">
        <text>ATP + protein L-histidine = ADP + protein N-phospho-L-histidine.</text>
        <dbReference type="EC" id="2.7.13.3"/>
    </reaction>
</comment>
<evidence type="ECO:0000256" key="1">
    <source>
        <dbReference type="ARBA" id="ARBA00000085"/>
    </source>
</evidence>
<dbReference type="PROSITE" id="PS50109">
    <property type="entry name" value="HIS_KIN"/>
    <property type="match status" value="1"/>
</dbReference>
<keyword evidence="4" id="KW-0547">Nucleotide-binding</keyword>
<comment type="caution">
    <text evidence="11">The sequence shown here is derived from an EMBL/GenBank/DDBJ whole genome shotgun (WGS) entry which is preliminary data.</text>
</comment>
<keyword evidence="8" id="KW-0472">Membrane</keyword>
<evidence type="ECO:0000313" key="12">
    <source>
        <dbReference type="Proteomes" id="UP000027661"/>
    </source>
</evidence>
<dbReference type="InterPro" id="IPR000014">
    <property type="entry name" value="PAS"/>
</dbReference>
<feature type="transmembrane region" description="Helical" evidence="8">
    <location>
        <begin position="27"/>
        <end position="45"/>
    </location>
</feature>
<evidence type="ECO:0000256" key="8">
    <source>
        <dbReference type="SAM" id="Phobius"/>
    </source>
</evidence>
<keyword evidence="6" id="KW-0067">ATP-binding</keyword>
<dbReference type="SMART" id="SM00387">
    <property type="entry name" value="HATPase_c"/>
    <property type="match status" value="1"/>
</dbReference>
<dbReference type="InterPro" id="IPR003594">
    <property type="entry name" value="HATPase_dom"/>
</dbReference>
<gene>
    <name evidence="11" type="ORF">M099_3106</name>
</gene>